<dbReference type="RefSeq" id="WP_114015085.1">
    <property type="nucleotide sequence ID" value="NZ_QOIM01000027.1"/>
</dbReference>
<dbReference type="InterPro" id="IPR013780">
    <property type="entry name" value="Glyco_hydro_b"/>
</dbReference>
<dbReference type="AlphaFoldDB" id="A0A367ESJ7"/>
<dbReference type="InterPro" id="IPR017853">
    <property type="entry name" value="GH"/>
</dbReference>
<organism evidence="6 7">
    <name type="scientific">Streptomyces reniochalinae</name>
    <dbReference type="NCBI Taxonomy" id="2250578"/>
    <lineage>
        <taxon>Bacteria</taxon>
        <taxon>Bacillati</taxon>
        <taxon>Actinomycetota</taxon>
        <taxon>Actinomycetes</taxon>
        <taxon>Kitasatosporales</taxon>
        <taxon>Streptomycetaceae</taxon>
        <taxon>Streptomyces</taxon>
    </lineage>
</organism>
<dbReference type="Gene3D" id="2.60.40.1760">
    <property type="entry name" value="glycosyl hydrolase (family 31)"/>
    <property type="match status" value="1"/>
</dbReference>
<dbReference type="Gene3D" id="2.60.40.1180">
    <property type="entry name" value="Golgi alpha-mannosidase II"/>
    <property type="match status" value="1"/>
</dbReference>
<evidence type="ECO:0000313" key="6">
    <source>
        <dbReference type="EMBL" id="RCG21098.1"/>
    </source>
</evidence>
<keyword evidence="2" id="KW-0326">Glycosidase</keyword>
<reference evidence="6 7" key="1">
    <citation type="submission" date="2018-06" db="EMBL/GenBank/DDBJ databases">
        <title>Streptomyces reniochalinae sp. nov. and Streptomyces diacarnus sp. nov. from marine sponges.</title>
        <authorList>
            <person name="Li L."/>
        </authorList>
    </citation>
    <scope>NUCLEOTIDE SEQUENCE [LARGE SCALE GENOMIC DNA]</scope>
    <source>
        <strain evidence="6 7">LHW50302</strain>
    </source>
</reference>
<dbReference type="SUPFAM" id="SSF74650">
    <property type="entry name" value="Galactose mutarotase-like"/>
    <property type="match status" value="1"/>
</dbReference>
<dbReference type="GO" id="GO:0005975">
    <property type="term" value="P:carbohydrate metabolic process"/>
    <property type="evidence" value="ECO:0007669"/>
    <property type="project" value="InterPro"/>
</dbReference>
<comment type="caution">
    <text evidence="6">The sequence shown here is derived from an EMBL/GenBank/DDBJ whole genome shotgun (WGS) entry which is preliminary data.</text>
</comment>
<dbReference type="InterPro" id="IPR000322">
    <property type="entry name" value="Glyco_hydro_31_TIM"/>
</dbReference>
<dbReference type="GO" id="GO:0004553">
    <property type="term" value="F:hydrolase activity, hydrolyzing O-glycosyl compounds"/>
    <property type="evidence" value="ECO:0007669"/>
    <property type="project" value="InterPro"/>
</dbReference>
<dbReference type="PANTHER" id="PTHR22762:SF120">
    <property type="entry name" value="HETEROGLYCAN GLUCOSIDASE 1"/>
    <property type="match status" value="1"/>
</dbReference>
<feature type="domain" description="Glycosyl hydrolase family 31 C-terminal" evidence="5">
    <location>
        <begin position="658"/>
        <end position="743"/>
    </location>
</feature>
<dbReference type="GO" id="GO:0030246">
    <property type="term" value="F:carbohydrate binding"/>
    <property type="evidence" value="ECO:0007669"/>
    <property type="project" value="InterPro"/>
</dbReference>
<feature type="domain" description="Glycoside hydrolase family 31 TIM barrel" evidence="4">
    <location>
        <begin position="324"/>
        <end position="650"/>
    </location>
</feature>
<keyword evidence="2 6" id="KW-0378">Hydrolase</keyword>
<dbReference type="InterPro" id="IPR048395">
    <property type="entry name" value="Glyco_hydro_31_C"/>
</dbReference>
<evidence type="ECO:0000256" key="2">
    <source>
        <dbReference type="RuleBase" id="RU361185"/>
    </source>
</evidence>
<keyword evidence="7" id="KW-1185">Reference proteome</keyword>
<accession>A0A367ESJ7</accession>
<name>A0A367ESJ7_9ACTN</name>
<dbReference type="Pfam" id="PF21365">
    <property type="entry name" value="Glyco_hydro_31_3rd"/>
    <property type="match status" value="1"/>
</dbReference>
<evidence type="ECO:0000256" key="1">
    <source>
        <dbReference type="ARBA" id="ARBA00007806"/>
    </source>
</evidence>
<evidence type="ECO:0000256" key="3">
    <source>
        <dbReference type="SAM" id="MobiDB-lite"/>
    </source>
</evidence>
<sequence>MDARDLVRSVTVGGRGRGVGSWRAAWRRRRADAVGLPRQRAERARTPGEATGAEPGPGGGTVRFARSVLCVRVTVAGAVFVGWDGADPEPSYALAGVCPAADERALLEPDKDGGWRVVSERMLVTISRVGAVEVRTPGGALLRRDHPPRWWEEASEAGGDRGAAAAAGPRWLQRSELPADARFFGLGGQADGPRLRSRSYRLWNTAPGPWHATPGLSGSTPGRPNSAPGRSGAGRDPSGIASAPLSVTMPLLVSVADAGTLLVFHDNSWDGRVDLREGAEGLGSGHDRPGRCEVRMSGGPLRYWAVAGAPSRVLHGWAALTGAPAVPPDWALGYQHALGAAGGPQRPRQVAGRRRALGLPLRALHVEEFPAEGRGSTGGEARGAGARGPASWALPAGVRLVSSVGPAVRARAGDPVFDSGRAADVFVREAGGRVVLGGAHGGEAVFPDFTDRRVRKWWGALYAERLEQGFAGVWHTGDEPVSLCAFGDRTLPLSARHALEGRGGDHREAHNVYALTMAEAACAELRELRPGERPFLVSRSGWAGMQRYGGSATGGATGGWEGLRAALSLVLGLGLCGMPYAGPDIGEAAAQASPELYLRGLQLGAYLPLFRTRAAEGVRGEPWESCPRVLEHVRVALVVRERLAPYLMTLAQLAHRTGAPYVRPVWWQHPRDRRLRDCEDAFLLGDALLVAPVLEPGVRERAVRLPAGRWYDTATARSYEGPATVRLAAPLDRIPVLARAGTAVPVRGRDGETELEVWPPVPGRTGGGLLIPDPGGGRERPRAERFSVRAGSGGSVVVEREGGGEVGYAVRVR</sequence>
<feature type="region of interest" description="Disordered" evidence="3">
    <location>
        <begin position="33"/>
        <end position="59"/>
    </location>
</feature>
<dbReference type="Pfam" id="PF01055">
    <property type="entry name" value="Glyco_hydro_31_2nd"/>
    <property type="match status" value="1"/>
</dbReference>
<dbReference type="EMBL" id="QOIM01000027">
    <property type="protein sequence ID" value="RCG21098.1"/>
    <property type="molecule type" value="Genomic_DNA"/>
</dbReference>
<evidence type="ECO:0000259" key="4">
    <source>
        <dbReference type="Pfam" id="PF01055"/>
    </source>
</evidence>
<dbReference type="Gene3D" id="3.20.20.80">
    <property type="entry name" value="Glycosidases"/>
    <property type="match status" value="1"/>
</dbReference>
<evidence type="ECO:0000259" key="5">
    <source>
        <dbReference type="Pfam" id="PF21365"/>
    </source>
</evidence>
<proteinExistence type="inferred from homology"/>
<dbReference type="OrthoDB" id="176168at2"/>
<dbReference type="SUPFAM" id="SSF51445">
    <property type="entry name" value="(Trans)glycosidases"/>
    <property type="match status" value="1"/>
</dbReference>
<dbReference type="InterPro" id="IPR011013">
    <property type="entry name" value="Gal_mutarotase_sf_dom"/>
</dbReference>
<dbReference type="Proteomes" id="UP000253507">
    <property type="component" value="Unassembled WGS sequence"/>
</dbReference>
<gene>
    <name evidence="6" type="ORF">DQ392_09400</name>
</gene>
<dbReference type="PANTHER" id="PTHR22762">
    <property type="entry name" value="ALPHA-GLUCOSIDASE"/>
    <property type="match status" value="1"/>
</dbReference>
<comment type="similarity">
    <text evidence="1 2">Belongs to the glycosyl hydrolase 31 family.</text>
</comment>
<feature type="region of interest" description="Disordered" evidence="3">
    <location>
        <begin position="762"/>
        <end position="781"/>
    </location>
</feature>
<evidence type="ECO:0000313" key="7">
    <source>
        <dbReference type="Proteomes" id="UP000253507"/>
    </source>
</evidence>
<feature type="region of interest" description="Disordered" evidence="3">
    <location>
        <begin position="209"/>
        <end position="240"/>
    </location>
</feature>
<dbReference type="CDD" id="cd14752">
    <property type="entry name" value="GH31_N"/>
    <property type="match status" value="1"/>
</dbReference>
<protein>
    <submittedName>
        <fullName evidence="6">Glycosyl hydrolase</fullName>
    </submittedName>
</protein>
<dbReference type="SUPFAM" id="SSF51011">
    <property type="entry name" value="Glycosyl hydrolase domain"/>
    <property type="match status" value="1"/>
</dbReference>